<feature type="compositionally biased region" description="Low complexity" evidence="6">
    <location>
        <begin position="151"/>
        <end position="171"/>
    </location>
</feature>
<comment type="similarity">
    <text evidence="2">Belongs to the RRM RBM34 family.</text>
</comment>
<dbReference type="Gene3D" id="3.30.70.330">
    <property type="match status" value="2"/>
</dbReference>
<feature type="region of interest" description="Disordered" evidence="6">
    <location>
        <begin position="1"/>
        <end position="314"/>
    </location>
</feature>
<organism evidence="8 9">
    <name type="scientific">Astrephomene gubernaculifera</name>
    <dbReference type="NCBI Taxonomy" id="47775"/>
    <lineage>
        <taxon>Eukaryota</taxon>
        <taxon>Viridiplantae</taxon>
        <taxon>Chlorophyta</taxon>
        <taxon>core chlorophytes</taxon>
        <taxon>Chlorophyceae</taxon>
        <taxon>CS clade</taxon>
        <taxon>Chlamydomonadales</taxon>
        <taxon>Astrephomenaceae</taxon>
        <taxon>Astrephomene</taxon>
    </lineage>
</organism>
<dbReference type="InterPro" id="IPR034221">
    <property type="entry name" value="RBM34_RRM2"/>
</dbReference>
<feature type="compositionally biased region" description="Acidic residues" evidence="6">
    <location>
        <begin position="260"/>
        <end position="289"/>
    </location>
</feature>
<comment type="caution">
    <text evidence="8">The sequence shown here is derived from an EMBL/GenBank/DDBJ whole genome shotgun (WGS) entry which is preliminary data.</text>
</comment>
<dbReference type="CDD" id="cd12395">
    <property type="entry name" value="RRM2_RBM34"/>
    <property type="match status" value="1"/>
</dbReference>
<dbReference type="InterPro" id="IPR035979">
    <property type="entry name" value="RBD_domain_sf"/>
</dbReference>
<dbReference type="SUPFAM" id="SSF54928">
    <property type="entry name" value="RNA-binding domain, RBD"/>
    <property type="match status" value="2"/>
</dbReference>
<comment type="subcellular location">
    <subcellularLocation>
        <location evidence="1">Nucleus</location>
        <location evidence="1">Nucleolus</location>
    </subcellularLocation>
</comment>
<feature type="region of interest" description="Disordered" evidence="6">
    <location>
        <begin position="542"/>
        <end position="642"/>
    </location>
</feature>
<proteinExistence type="inferred from homology"/>
<sequence length="665" mass="67094">MSSLFGNLFGGENGSGGIFSPSSKFKAAEQPAPAQVVEPSNAVKSEKQGKQRKEKAAGDAAADEHGNTAAAKTRPSKVNDVKKASGNATAADSGHGKKPRPDLQPAEAKSDAPGKGKKGKRVAAADGAAQAPLTEAAPEATRPGKKQKSTAQAEPAKPGKAAAAAARTGRALQDSLEASAPAATAAAPKAKGKAAVAPKKAAAAGAAAAKEAAKKPAKRKAPEPPKPASDDDDEEHADLDSDGSDSQDEDQGDAAAAAAGDEDEEDASGDEEDGSDAGDLGSEDEEAADTDAATAAPAAGSEPPAKKRRLSPEEEAAKLARTIFVGNLPASMATGRTKQIRRQFEGFGEVESVRVRAVPVKMDAKMPRRNAILSGNVDSERGAPCTAYVVFREPAAARAALGANMQLVEGHHIRVDMAAPPKNKKDAGAAAGAGAAAKKKEDEAGSMFDPARSVFVGNLSFQTSDEELIGFMLGHARSHPELADAVEAVRVVRDRETSVGKGFAFVLFKTKAAVHAALNLNGKPLQKRPLRIIKSSRYAAAGGGSAASGRGGRGAGRGGGIAGRGAGRSGSRGAVASDPSSWQGAKTQGKVKALRGPKPARVGKAAPGGAPGSGEAPASRSRPEKRPAVAARKAAAATGVVGGVVKRESARAAAAAPGARREWSE</sequence>
<evidence type="ECO:0000256" key="1">
    <source>
        <dbReference type="ARBA" id="ARBA00004604"/>
    </source>
</evidence>
<dbReference type="GO" id="GO:0003723">
    <property type="term" value="F:RNA binding"/>
    <property type="evidence" value="ECO:0007669"/>
    <property type="project" value="UniProtKB-UniRule"/>
</dbReference>
<feature type="compositionally biased region" description="Low complexity" evidence="6">
    <location>
        <begin position="290"/>
        <end position="303"/>
    </location>
</feature>
<dbReference type="GO" id="GO:0005730">
    <property type="term" value="C:nucleolus"/>
    <property type="evidence" value="ECO:0007669"/>
    <property type="project" value="UniProtKB-SubCell"/>
</dbReference>
<feature type="compositionally biased region" description="Low complexity" evidence="6">
    <location>
        <begin position="596"/>
        <end position="620"/>
    </location>
</feature>
<feature type="domain" description="RRM" evidence="7">
    <location>
        <begin position="321"/>
        <end position="420"/>
    </location>
</feature>
<evidence type="ECO:0000256" key="2">
    <source>
        <dbReference type="ARBA" id="ARBA00007077"/>
    </source>
</evidence>
<evidence type="ECO:0000259" key="7">
    <source>
        <dbReference type="PROSITE" id="PS50102"/>
    </source>
</evidence>
<feature type="compositionally biased region" description="Acidic residues" evidence="6">
    <location>
        <begin position="230"/>
        <end position="252"/>
    </location>
</feature>
<evidence type="ECO:0000313" key="9">
    <source>
        <dbReference type="Proteomes" id="UP001054857"/>
    </source>
</evidence>
<dbReference type="CDD" id="cd12394">
    <property type="entry name" value="RRM1_RBM34"/>
    <property type="match status" value="1"/>
</dbReference>
<dbReference type="Pfam" id="PF00076">
    <property type="entry name" value="RRM_1"/>
    <property type="match status" value="1"/>
</dbReference>
<feature type="compositionally biased region" description="Low complexity" evidence="6">
    <location>
        <begin position="178"/>
        <end position="210"/>
    </location>
</feature>
<dbReference type="PANTHER" id="PTHR23236:SF25">
    <property type="entry name" value="RNA-BINDING PROTEIN 34"/>
    <property type="match status" value="1"/>
</dbReference>
<keyword evidence="4" id="KW-0539">Nucleus</keyword>
<feature type="compositionally biased region" description="Gly residues" evidence="6">
    <location>
        <begin position="8"/>
        <end position="17"/>
    </location>
</feature>
<feature type="domain" description="RRM" evidence="7">
    <location>
        <begin position="452"/>
        <end position="537"/>
    </location>
</feature>
<evidence type="ECO:0000256" key="3">
    <source>
        <dbReference type="ARBA" id="ARBA00022884"/>
    </source>
</evidence>
<keyword evidence="9" id="KW-1185">Reference proteome</keyword>
<evidence type="ECO:0000256" key="5">
    <source>
        <dbReference type="PROSITE-ProRule" id="PRU00176"/>
    </source>
</evidence>
<gene>
    <name evidence="8" type="ORF">Agub_g7318</name>
</gene>
<dbReference type="EMBL" id="BMAR01000011">
    <property type="protein sequence ID" value="GFR45867.1"/>
    <property type="molecule type" value="Genomic_DNA"/>
</dbReference>
<feature type="compositionally biased region" description="Basic and acidic residues" evidence="6">
    <location>
        <begin position="44"/>
        <end position="66"/>
    </location>
</feature>
<dbReference type="SMART" id="SM00360">
    <property type="entry name" value="RRM"/>
    <property type="match status" value="2"/>
</dbReference>
<feature type="compositionally biased region" description="Gly residues" evidence="6">
    <location>
        <begin position="542"/>
        <end position="570"/>
    </location>
</feature>
<keyword evidence="3 5" id="KW-0694">RNA-binding</keyword>
<evidence type="ECO:0000256" key="6">
    <source>
        <dbReference type="SAM" id="MobiDB-lite"/>
    </source>
</evidence>
<dbReference type="PANTHER" id="PTHR23236">
    <property type="entry name" value="EUKARYOTIC TRANSLATION INITIATION FACTOR 4B/4H"/>
    <property type="match status" value="1"/>
</dbReference>
<dbReference type="InterPro" id="IPR000504">
    <property type="entry name" value="RRM_dom"/>
</dbReference>
<dbReference type="AlphaFoldDB" id="A0AAD3DSL7"/>
<feature type="compositionally biased region" description="Low complexity" evidence="6">
    <location>
        <begin position="628"/>
        <end position="639"/>
    </location>
</feature>
<dbReference type="PROSITE" id="PS50102">
    <property type="entry name" value="RRM"/>
    <property type="match status" value="2"/>
</dbReference>
<dbReference type="Proteomes" id="UP001054857">
    <property type="component" value="Unassembled WGS sequence"/>
</dbReference>
<evidence type="ECO:0000256" key="4">
    <source>
        <dbReference type="ARBA" id="ARBA00023242"/>
    </source>
</evidence>
<dbReference type="InterPro" id="IPR012677">
    <property type="entry name" value="Nucleotide-bd_a/b_plait_sf"/>
</dbReference>
<name>A0AAD3DSL7_9CHLO</name>
<feature type="compositionally biased region" description="Low complexity" evidence="6">
    <location>
        <begin position="122"/>
        <end position="131"/>
    </location>
</feature>
<reference evidence="8 9" key="1">
    <citation type="journal article" date="2021" name="Sci. Rep.">
        <title>Genome sequencing of the multicellular alga Astrephomene provides insights into convergent evolution of germ-soma differentiation.</title>
        <authorList>
            <person name="Yamashita S."/>
            <person name="Yamamoto K."/>
            <person name="Matsuzaki R."/>
            <person name="Suzuki S."/>
            <person name="Yamaguchi H."/>
            <person name="Hirooka S."/>
            <person name="Minakuchi Y."/>
            <person name="Miyagishima S."/>
            <person name="Kawachi M."/>
            <person name="Toyoda A."/>
            <person name="Nozaki H."/>
        </authorList>
    </citation>
    <scope>NUCLEOTIDE SEQUENCE [LARGE SCALE GENOMIC DNA]</scope>
    <source>
        <strain evidence="8 9">NIES-4017</strain>
    </source>
</reference>
<accession>A0AAD3DSL7</accession>
<feature type="region of interest" description="Disordered" evidence="6">
    <location>
        <begin position="420"/>
        <end position="444"/>
    </location>
</feature>
<protein>
    <recommendedName>
        <fullName evidence="7">RRM domain-containing protein</fullName>
    </recommendedName>
</protein>
<evidence type="ECO:0000313" key="8">
    <source>
        <dbReference type="EMBL" id="GFR45867.1"/>
    </source>
</evidence>
<feature type="non-terminal residue" evidence="8">
    <location>
        <position position="665"/>
    </location>
</feature>